<dbReference type="AlphaFoldDB" id="A0A381YGV4"/>
<gene>
    <name evidence="1" type="ORF">METZ01_LOCUS128645</name>
</gene>
<evidence type="ECO:0000313" key="1">
    <source>
        <dbReference type="EMBL" id="SVA75791.1"/>
    </source>
</evidence>
<sequence>MLSGGGELIIAVKYGVCDSLAAEVYLFGGFIGGVMGSDSDHMC</sequence>
<proteinExistence type="predicted"/>
<reference evidence="1" key="1">
    <citation type="submission" date="2018-05" db="EMBL/GenBank/DDBJ databases">
        <authorList>
            <person name="Lanie J.A."/>
            <person name="Ng W.-L."/>
            <person name="Kazmierczak K.M."/>
            <person name="Andrzejewski T.M."/>
            <person name="Davidsen T.M."/>
            <person name="Wayne K.J."/>
            <person name="Tettelin H."/>
            <person name="Glass J.I."/>
            <person name="Rusch D."/>
            <person name="Podicherti R."/>
            <person name="Tsui H.-C.T."/>
            <person name="Winkler M.E."/>
        </authorList>
    </citation>
    <scope>NUCLEOTIDE SEQUENCE</scope>
</reference>
<organism evidence="1">
    <name type="scientific">marine metagenome</name>
    <dbReference type="NCBI Taxonomy" id="408172"/>
    <lineage>
        <taxon>unclassified sequences</taxon>
        <taxon>metagenomes</taxon>
        <taxon>ecological metagenomes</taxon>
    </lineage>
</organism>
<accession>A0A381YGV4</accession>
<name>A0A381YGV4_9ZZZZ</name>
<dbReference type="EMBL" id="UINC01018116">
    <property type="protein sequence ID" value="SVA75791.1"/>
    <property type="molecule type" value="Genomic_DNA"/>
</dbReference>
<protein>
    <submittedName>
        <fullName evidence="1">Uncharacterized protein</fullName>
    </submittedName>
</protein>